<accession>A0ABY6JZI0</accession>
<dbReference type="Proteomes" id="UP001235939">
    <property type="component" value="Chromosome 01"/>
</dbReference>
<evidence type="ECO:0000259" key="1">
    <source>
        <dbReference type="PROSITE" id="PS50835"/>
    </source>
</evidence>
<dbReference type="Gene3D" id="2.60.40.10">
    <property type="entry name" value="Immunoglobulins"/>
    <property type="match status" value="1"/>
</dbReference>
<protein>
    <recommendedName>
        <fullName evidence="1">Ig-like domain-containing protein</fullName>
    </recommendedName>
</protein>
<reference evidence="2 3" key="1">
    <citation type="submission" date="2022-01" db="EMBL/GenBank/DDBJ databases">
        <title>A chromosomal length assembly of Cordylochernes scorpioides.</title>
        <authorList>
            <person name="Zeh D."/>
            <person name="Zeh J."/>
        </authorList>
    </citation>
    <scope>NUCLEOTIDE SEQUENCE [LARGE SCALE GENOMIC DNA]</scope>
    <source>
        <strain evidence="2">IN4F17</strain>
        <tissue evidence="2">Whole Body</tissue>
    </source>
</reference>
<evidence type="ECO:0000313" key="2">
    <source>
        <dbReference type="EMBL" id="UYV61777.1"/>
    </source>
</evidence>
<evidence type="ECO:0000313" key="3">
    <source>
        <dbReference type="Proteomes" id="UP001235939"/>
    </source>
</evidence>
<organism evidence="2 3">
    <name type="scientific">Cordylochernes scorpioides</name>
    <dbReference type="NCBI Taxonomy" id="51811"/>
    <lineage>
        <taxon>Eukaryota</taxon>
        <taxon>Metazoa</taxon>
        <taxon>Ecdysozoa</taxon>
        <taxon>Arthropoda</taxon>
        <taxon>Chelicerata</taxon>
        <taxon>Arachnida</taxon>
        <taxon>Pseudoscorpiones</taxon>
        <taxon>Cheliferoidea</taxon>
        <taxon>Chernetidae</taxon>
        <taxon>Cordylochernes</taxon>
    </lineage>
</organism>
<dbReference type="InterPro" id="IPR013783">
    <property type="entry name" value="Ig-like_fold"/>
</dbReference>
<sequence>MDLEFSALDMGSKSLCLPMLSPSYSVPPQWKHEPTDKSAVMGHQVIFDCQASGFPDPVIRWKKAVGEYSFGSSILPNHEGCTLMASLPHIVAPPFQYCPAQAEPVQTSPSAERPVSS</sequence>
<feature type="domain" description="Ig-like" evidence="1">
    <location>
        <begin position="22"/>
        <end position="63"/>
    </location>
</feature>
<keyword evidence="3" id="KW-1185">Reference proteome</keyword>
<proteinExistence type="predicted"/>
<dbReference type="PROSITE" id="PS50835">
    <property type="entry name" value="IG_LIKE"/>
    <property type="match status" value="1"/>
</dbReference>
<dbReference type="InterPro" id="IPR007110">
    <property type="entry name" value="Ig-like_dom"/>
</dbReference>
<gene>
    <name evidence="2" type="ORF">LAZ67_1006496</name>
</gene>
<name>A0ABY6JZI0_9ARAC</name>
<dbReference type="EMBL" id="CP092863">
    <property type="protein sequence ID" value="UYV61777.1"/>
    <property type="molecule type" value="Genomic_DNA"/>
</dbReference>
<dbReference type="InterPro" id="IPR036179">
    <property type="entry name" value="Ig-like_dom_sf"/>
</dbReference>
<dbReference type="SUPFAM" id="SSF48726">
    <property type="entry name" value="Immunoglobulin"/>
    <property type="match status" value="1"/>
</dbReference>